<dbReference type="InterPro" id="IPR014710">
    <property type="entry name" value="RmlC-like_jellyroll"/>
</dbReference>
<dbReference type="Gene3D" id="1.10.10.60">
    <property type="entry name" value="Homeodomain-like"/>
    <property type="match status" value="2"/>
</dbReference>
<accession>A0ABW3Q5G7</accession>
<dbReference type="SUPFAM" id="SSF46689">
    <property type="entry name" value="Homeodomain-like"/>
    <property type="match status" value="1"/>
</dbReference>
<dbReference type="InterPro" id="IPR018060">
    <property type="entry name" value="HTH_AraC"/>
</dbReference>
<evidence type="ECO:0000256" key="3">
    <source>
        <dbReference type="ARBA" id="ARBA00023163"/>
    </source>
</evidence>
<evidence type="ECO:0000259" key="4">
    <source>
        <dbReference type="PROSITE" id="PS01124"/>
    </source>
</evidence>
<dbReference type="Gene3D" id="2.60.120.10">
    <property type="entry name" value="Jelly Rolls"/>
    <property type="match status" value="1"/>
</dbReference>
<evidence type="ECO:0000313" key="6">
    <source>
        <dbReference type="Proteomes" id="UP001597116"/>
    </source>
</evidence>
<organism evidence="5 6">
    <name type="scientific">Larkinella insperata</name>
    <dbReference type="NCBI Taxonomy" id="332158"/>
    <lineage>
        <taxon>Bacteria</taxon>
        <taxon>Pseudomonadati</taxon>
        <taxon>Bacteroidota</taxon>
        <taxon>Cytophagia</taxon>
        <taxon>Cytophagales</taxon>
        <taxon>Spirosomataceae</taxon>
        <taxon>Larkinella</taxon>
    </lineage>
</organism>
<evidence type="ECO:0000313" key="5">
    <source>
        <dbReference type="EMBL" id="MFD1142367.1"/>
    </source>
</evidence>
<dbReference type="SUPFAM" id="SSF51215">
    <property type="entry name" value="Regulatory protein AraC"/>
    <property type="match status" value="1"/>
</dbReference>
<sequence length="285" mass="33694">MVRENLYEPYTIAYKTLDEGPKEAHQHNFFELVYIVAGTGIQCINQNQFEYHENHMFLITPDDCHSFAIQTTTTFFFLRFNDIYLKDGGLPPASIQKLEFILQNANHRPGCILKNQTDKQLVRPMIDALVREYVNRDIYNRELIQQLINTLIIVVARNIAKYQELDVSERTEQKAMDILHYIQANIYEPEKLRTEHLSERFNTSTAYLGRYFKLHAGETMQHYIASYKTKLIAHRLQFSDKRINEIASEFNFTDESHLNKFFKKQSGHSPREYRERMRQAEWAGA</sequence>
<dbReference type="PROSITE" id="PS01124">
    <property type="entry name" value="HTH_ARAC_FAMILY_2"/>
    <property type="match status" value="1"/>
</dbReference>
<comment type="caution">
    <text evidence="5">The sequence shown here is derived from an EMBL/GenBank/DDBJ whole genome shotgun (WGS) entry which is preliminary data.</text>
</comment>
<dbReference type="PANTHER" id="PTHR43280">
    <property type="entry name" value="ARAC-FAMILY TRANSCRIPTIONAL REGULATOR"/>
    <property type="match status" value="1"/>
</dbReference>
<keyword evidence="3" id="KW-0804">Transcription</keyword>
<name>A0ABW3Q5G7_9BACT</name>
<dbReference type="EMBL" id="JBHTLP010000008">
    <property type="protein sequence ID" value="MFD1142367.1"/>
    <property type="molecule type" value="Genomic_DNA"/>
</dbReference>
<dbReference type="PANTHER" id="PTHR43280:SF17">
    <property type="entry name" value="ARAC-TYPE DNA-BINDING DOMAIN-CONTAINING PROTEIN"/>
    <property type="match status" value="1"/>
</dbReference>
<proteinExistence type="predicted"/>
<dbReference type="Pfam" id="PF12833">
    <property type="entry name" value="HTH_18"/>
    <property type="match status" value="1"/>
</dbReference>
<dbReference type="InterPro" id="IPR037923">
    <property type="entry name" value="HTH-like"/>
</dbReference>
<keyword evidence="6" id="KW-1185">Reference proteome</keyword>
<evidence type="ECO:0000256" key="2">
    <source>
        <dbReference type="ARBA" id="ARBA00023125"/>
    </source>
</evidence>
<keyword evidence="1" id="KW-0805">Transcription regulation</keyword>
<dbReference type="InterPro" id="IPR003313">
    <property type="entry name" value="AraC-bd"/>
</dbReference>
<dbReference type="Proteomes" id="UP001597116">
    <property type="component" value="Unassembled WGS sequence"/>
</dbReference>
<dbReference type="RefSeq" id="WP_265992861.1">
    <property type="nucleotide sequence ID" value="NZ_CP110973.1"/>
</dbReference>
<reference evidence="6" key="1">
    <citation type="journal article" date="2019" name="Int. J. Syst. Evol. Microbiol.">
        <title>The Global Catalogue of Microorganisms (GCM) 10K type strain sequencing project: providing services to taxonomists for standard genome sequencing and annotation.</title>
        <authorList>
            <consortium name="The Broad Institute Genomics Platform"/>
            <consortium name="The Broad Institute Genome Sequencing Center for Infectious Disease"/>
            <person name="Wu L."/>
            <person name="Ma J."/>
        </authorList>
    </citation>
    <scope>NUCLEOTIDE SEQUENCE [LARGE SCALE GENOMIC DNA]</scope>
    <source>
        <strain evidence="6">CCUG 55608</strain>
    </source>
</reference>
<evidence type="ECO:0000256" key="1">
    <source>
        <dbReference type="ARBA" id="ARBA00023015"/>
    </source>
</evidence>
<dbReference type="InterPro" id="IPR009057">
    <property type="entry name" value="Homeodomain-like_sf"/>
</dbReference>
<gene>
    <name evidence="5" type="ORF">ACFQ4C_14675</name>
</gene>
<protein>
    <submittedName>
        <fullName evidence="5">Helix-turn-helix domain-containing protein</fullName>
    </submittedName>
</protein>
<keyword evidence="2" id="KW-0238">DNA-binding</keyword>
<dbReference type="Pfam" id="PF02311">
    <property type="entry name" value="AraC_binding"/>
    <property type="match status" value="1"/>
</dbReference>
<dbReference type="SMART" id="SM00342">
    <property type="entry name" value="HTH_ARAC"/>
    <property type="match status" value="1"/>
</dbReference>
<feature type="domain" description="HTH araC/xylS-type" evidence="4">
    <location>
        <begin position="176"/>
        <end position="276"/>
    </location>
</feature>